<dbReference type="Gene3D" id="1.20.1530.20">
    <property type="match status" value="1"/>
</dbReference>
<protein>
    <recommendedName>
        <fullName evidence="4">Sodium-dependent transporter</fullName>
    </recommendedName>
</protein>
<feature type="transmembrane region" description="Helical" evidence="1">
    <location>
        <begin position="39"/>
        <end position="57"/>
    </location>
</feature>
<comment type="caution">
    <text evidence="2">The sequence shown here is derived from an EMBL/GenBank/DDBJ whole genome shotgun (WGS) entry which is preliminary data.</text>
</comment>
<feature type="transmembrane region" description="Helical" evidence="1">
    <location>
        <begin position="130"/>
        <end position="150"/>
    </location>
</feature>
<evidence type="ECO:0008006" key="4">
    <source>
        <dbReference type="Google" id="ProtNLM"/>
    </source>
</evidence>
<feature type="transmembrane region" description="Helical" evidence="1">
    <location>
        <begin position="230"/>
        <end position="251"/>
    </location>
</feature>
<dbReference type="AlphaFoldDB" id="V4R8G1"/>
<keyword evidence="3" id="KW-1185">Reference proteome</keyword>
<evidence type="ECO:0000313" key="2">
    <source>
        <dbReference type="EMBL" id="ESR22456.1"/>
    </source>
</evidence>
<reference evidence="2 3" key="1">
    <citation type="journal article" date="2014" name="Genome Announc.">
        <title>Draft Genome Sequence of Lutibaculum baratangense Strain AMV1T, Isolated from a Mud Volcano in Andamans, India.</title>
        <authorList>
            <person name="Singh A."/>
            <person name="Sreenivas A."/>
            <person name="Sathyanarayana Reddy G."/>
            <person name="Pinnaka A.K."/>
            <person name="Shivaji S."/>
        </authorList>
    </citation>
    <scope>NUCLEOTIDE SEQUENCE [LARGE SCALE GENOMIC DNA]</scope>
    <source>
        <strain evidence="2 3">AMV1</strain>
    </source>
</reference>
<dbReference type="STRING" id="631454.N177_4186"/>
<feature type="transmembrane region" description="Helical" evidence="1">
    <location>
        <begin position="258"/>
        <end position="279"/>
    </location>
</feature>
<feature type="transmembrane region" description="Helical" evidence="1">
    <location>
        <begin position="69"/>
        <end position="90"/>
    </location>
</feature>
<keyword evidence="1" id="KW-0472">Membrane</keyword>
<dbReference type="RefSeq" id="WP_023434288.1">
    <property type="nucleotide sequence ID" value="NZ_AWXZ01000044.1"/>
</dbReference>
<evidence type="ECO:0000313" key="3">
    <source>
        <dbReference type="Proteomes" id="UP000017819"/>
    </source>
</evidence>
<gene>
    <name evidence="2" type="ORF">N177_4186</name>
</gene>
<organism evidence="2 3">
    <name type="scientific">Lutibaculum baratangense AMV1</name>
    <dbReference type="NCBI Taxonomy" id="631454"/>
    <lineage>
        <taxon>Bacteria</taxon>
        <taxon>Pseudomonadati</taxon>
        <taxon>Pseudomonadota</taxon>
        <taxon>Alphaproteobacteria</taxon>
        <taxon>Hyphomicrobiales</taxon>
        <taxon>Tepidamorphaceae</taxon>
        <taxon>Lutibaculum</taxon>
    </lineage>
</organism>
<keyword evidence="1" id="KW-1133">Transmembrane helix</keyword>
<dbReference type="eggNOG" id="COG0385">
    <property type="taxonomic scope" value="Bacteria"/>
</dbReference>
<feature type="transmembrane region" description="Helical" evidence="1">
    <location>
        <begin position="102"/>
        <end position="123"/>
    </location>
</feature>
<feature type="transmembrane region" description="Helical" evidence="1">
    <location>
        <begin position="15"/>
        <end position="33"/>
    </location>
</feature>
<dbReference type="EMBL" id="AWXZ01000044">
    <property type="protein sequence ID" value="ESR22456.1"/>
    <property type="molecule type" value="Genomic_DNA"/>
</dbReference>
<dbReference type="InterPro" id="IPR038770">
    <property type="entry name" value="Na+/solute_symporter_sf"/>
</dbReference>
<name>V4R8G1_9HYPH</name>
<feature type="transmembrane region" description="Helical" evidence="1">
    <location>
        <begin position="285"/>
        <end position="307"/>
    </location>
</feature>
<dbReference type="Proteomes" id="UP000017819">
    <property type="component" value="Unassembled WGS sequence"/>
</dbReference>
<proteinExistence type="predicted"/>
<sequence>MLAFLRPVRWIGRHGSRAVALSLFVGMALPPLSALAKPLLPFAVFLLLLLAFLRIGLDRVVPWARRPRLVILATLWMQVAWPVLMGAGIWALGLKAAAPELALAVMIVAVAPPLMSAPAFALLVGLDGSLSLAVLLAGLAAAPVLAPLMAELMLGAALPLDTAEMALRLAVLVAGAGIGALVLRRRLGEARIAGSADLLDGLNVIVLFVFAVAIMDGVAMRFLVEPWLVLGLLGLTIALALAMAAVTWAVFRPAGADRALVVALAVGNRNMGLMAAAMAAQLPEIAWILFAVGQLPIYMTPLLVQLAGRRLRRASSRGRHPA</sequence>
<keyword evidence="1" id="KW-0812">Transmembrane</keyword>
<feature type="transmembrane region" description="Helical" evidence="1">
    <location>
        <begin position="204"/>
        <end position="224"/>
    </location>
</feature>
<feature type="transmembrane region" description="Helical" evidence="1">
    <location>
        <begin position="165"/>
        <end position="183"/>
    </location>
</feature>
<evidence type="ECO:0000256" key="1">
    <source>
        <dbReference type="SAM" id="Phobius"/>
    </source>
</evidence>
<accession>V4R8G1</accession>